<proteinExistence type="inferred from homology"/>
<sequence length="142" mass="15943">MEPKELDLRLGSGRYSSSASSSSSYSDRNPPICISRSGSSDEHRRQPITIFYNGRICASDVSDLQARSIIEMAKIEVDHGKRREELGKWEEGSSPPAEPQLMNPGLSMKRSLQRFLQKRKARIADHASPYSCSRQPLQLFSS</sequence>
<dbReference type="SMART" id="SM00979">
    <property type="entry name" value="TIFY"/>
    <property type="match status" value="1"/>
</dbReference>
<evidence type="ECO:0000256" key="2">
    <source>
        <dbReference type="ARBA" id="ARBA00022819"/>
    </source>
</evidence>
<dbReference type="AlphaFoldDB" id="A0A2I0BE26"/>
<dbReference type="InterPro" id="IPR018467">
    <property type="entry name" value="CCT_CS"/>
</dbReference>
<name>A0A2I0BE26_9ASPA</name>
<keyword evidence="7" id="KW-1185">Reference proteome</keyword>
<dbReference type="GO" id="GO:0009611">
    <property type="term" value="P:response to wounding"/>
    <property type="evidence" value="ECO:0007669"/>
    <property type="project" value="TreeGrafter"/>
</dbReference>
<dbReference type="InterPro" id="IPR040390">
    <property type="entry name" value="TIFY/JAZ"/>
</dbReference>
<protein>
    <submittedName>
        <fullName evidence="6">Protein TIFY 5A</fullName>
    </submittedName>
</protein>
<reference evidence="6 7" key="1">
    <citation type="journal article" date="2017" name="Nature">
        <title>The Apostasia genome and the evolution of orchids.</title>
        <authorList>
            <person name="Zhang G.Q."/>
            <person name="Liu K.W."/>
            <person name="Li Z."/>
            <person name="Lohaus R."/>
            <person name="Hsiao Y.Y."/>
            <person name="Niu S.C."/>
            <person name="Wang J.Y."/>
            <person name="Lin Y.C."/>
            <person name="Xu Q."/>
            <person name="Chen L.J."/>
            <person name="Yoshida K."/>
            <person name="Fujiwara S."/>
            <person name="Wang Z.W."/>
            <person name="Zhang Y.Q."/>
            <person name="Mitsuda N."/>
            <person name="Wang M."/>
            <person name="Liu G.H."/>
            <person name="Pecoraro L."/>
            <person name="Huang H.X."/>
            <person name="Xiao X.J."/>
            <person name="Lin M."/>
            <person name="Wu X.Y."/>
            <person name="Wu W.L."/>
            <person name="Chen Y.Y."/>
            <person name="Chang S.B."/>
            <person name="Sakamoto S."/>
            <person name="Ohme-Takagi M."/>
            <person name="Yagi M."/>
            <person name="Zeng S.J."/>
            <person name="Shen C.Y."/>
            <person name="Yeh C.M."/>
            <person name="Luo Y.B."/>
            <person name="Tsai W.C."/>
            <person name="Van de Peer Y."/>
            <person name="Liu Z.J."/>
        </authorList>
    </citation>
    <scope>NUCLEOTIDE SEQUENCE [LARGE SCALE GENOMIC DNA]</scope>
    <source>
        <strain evidence="7">cv. Shenzhen</strain>
        <tissue evidence="6">Stem</tissue>
    </source>
</reference>
<dbReference type="STRING" id="1088818.A0A2I0BE26"/>
<dbReference type="GO" id="GO:2000022">
    <property type="term" value="P:regulation of jasmonic acid mediated signaling pathway"/>
    <property type="evidence" value="ECO:0007669"/>
    <property type="project" value="TreeGrafter"/>
</dbReference>
<dbReference type="PANTHER" id="PTHR33077">
    <property type="entry name" value="PROTEIN TIFY 4A-RELATED-RELATED"/>
    <property type="match status" value="1"/>
</dbReference>
<feature type="domain" description="Tify" evidence="5">
    <location>
        <begin position="41"/>
        <end position="75"/>
    </location>
</feature>
<dbReference type="Pfam" id="PF06200">
    <property type="entry name" value="tify"/>
    <property type="match status" value="1"/>
</dbReference>
<evidence type="ECO:0000313" key="6">
    <source>
        <dbReference type="EMBL" id="PKA66038.1"/>
    </source>
</evidence>
<evidence type="ECO:0000256" key="1">
    <source>
        <dbReference type="ARBA" id="ARBA00008614"/>
    </source>
</evidence>
<keyword evidence="3" id="KW-0832">Ubl conjugation</keyword>
<keyword evidence="2" id="KW-1184">Jasmonic acid signaling pathway</keyword>
<dbReference type="InterPro" id="IPR010399">
    <property type="entry name" value="Tify_dom"/>
</dbReference>
<gene>
    <name evidence="6" type="primary">TIFY5A</name>
    <name evidence="6" type="ORF">AXF42_Ash010447</name>
</gene>
<dbReference type="Proteomes" id="UP000236161">
    <property type="component" value="Unassembled WGS sequence"/>
</dbReference>
<evidence type="ECO:0000256" key="4">
    <source>
        <dbReference type="SAM" id="MobiDB-lite"/>
    </source>
</evidence>
<dbReference type="GO" id="GO:0005634">
    <property type="term" value="C:nucleus"/>
    <property type="evidence" value="ECO:0007669"/>
    <property type="project" value="TreeGrafter"/>
</dbReference>
<dbReference type="PANTHER" id="PTHR33077:SF17">
    <property type="entry name" value="PROTEIN TIFY 5B"/>
    <property type="match status" value="1"/>
</dbReference>
<dbReference type="GO" id="GO:0031347">
    <property type="term" value="P:regulation of defense response"/>
    <property type="evidence" value="ECO:0007669"/>
    <property type="project" value="TreeGrafter"/>
</dbReference>
<comment type="similarity">
    <text evidence="1">Belongs to the TIFY/JAZ family.</text>
</comment>
<dbReference type="Pfam" id="PF09425">
    <property type="entry name" value="Jas_motif"/>
    <property type="match status" value="1"/>
</dbReference>
<evidence type="ECO:0000256" key="3">
    <source>
        <dbReference type="ARBA" id="ARBA00022843"/>
    </source>
</evidence>
<organism evidence="6 7">
    <name type="scientific">Apostasia shenzhenica</name>
    <dbReference type="NCBI Taxonomy" id="1088818"/>
    <lineage>
        <taxon>Eukaryota</taxon>
        <taxon>Viridiplantae</taxon>
        <taxon>Streptophyta</taxon>
        <taxon>Embryophyta</taxon>
        <taxon>Tracheophyta</taxon>
        <taxon>Spermatophyta</taxon>
        <taxon>Magnoliopsida</taxon>
        <taxon>Liliopsida</taxon>
        <taxon>Asparagales</taxon>
        <taxon>Orchidaceae</taxon>
        <taxon>Apostasioideae</taxon>
        <taxon>Apostasia</taxon>
    </lineage>
</organism>
<accession>A0A2I0BE26</accession>
<evidence type="ECO:0000313" key="7">
    <source>
        <dbReference type="Proteomes" id="UP000236161"/>
    </source>
</evidence>
<dbReference type="EMBL" id="KZ451888">
    <property type="protein sequence ID" value="PKA66038.1"/>
    <property type="molecule type" value="Genomic_DNA"/>
</dbReference>
<feature type="compositionally biased region" description="Low complexity" evidence="4">
    <location>
        <begin position="9"/>
        <end position="26"/>
    </location>
</feature>
<feature type="region of interest" description="Disordered" evidence="4">
    <location>
        <begin position="1"/>
        <end position="45"/>
    </location>
</feature>
<evidence type="ECO:0000259" key="5">
    <source>
        <dbReference type="SMART" id="SM00979"/>
    </source>
</evidence>
<dbReference type="OrthoDB" id="782771at2759"/>